<keyword evidence="4 7" id="KW-0812">Transmembrane</keyword>
<dbReference type="NCBIfam" id="TIGR00427">
    <property type="entry name" value="NAAT family transporter"/>
    <property type="match status" value="1"/>
</dbReference>
<feature type="transmembrane region" description="Helical" evidence="7">
    <location>
        <begin position="42"/>
        <end position="61"/>
    </location>
</feature>
<dbReference type="InterPro" id="IPR002771">
    <property type="entry name" value="Multi_antbiot-R_MarC"/>
</dbReference>
<dbReference type="GO" id="GO:0005886">
    <property type="term" value="C:plasma membrane"/>
    <property type="evidence" value="ECO:0007669"/>
    <property type="project" value="UniProtKB-SubCell"/>
</dbReference>
<comment type="similarity">
    <text evidence="2 7">Belongs to the UPF0056 (MarC) family.</text>
</comment>
<dbReference type="PATRIC" id="fig|1666912.4.peg.1865"/>
<protein>
    <recommendedName>
        <fullName evidence="7">UPF0056 membrane protein</fullName>
    </recommendedName>
</protein>
<dbReference type="PANTHER" id="PTHR33508">
    <property type="entry name" value="UPF0056 MEMBRANE PROTEIN YHCE"/>
    <property type="match status" value="1"/>
</dbReference>
<dbReference type="Proteomes" id="UP000050413">
    <property type="component" value="Unassembled WGS sequence"/>
</dbReference>
<dbReference type="EMBL" id="LJSG01000002">
    <property type="protein sequence ID" value="KPP95752.1"/>
    <property type="molecule type" value="Genomic_DNA"/>
</dbReference>
<feature type="transmembrane region" description="Helical" evidence="7">
    <location>
        <begin position="149"/>
        <end position="171"/>
    </location>
</feature>
<evidence type="ECO:0000256" key="7">
    <source>
        <dbReference type="RuleBase" id="RU362048"/>
    </source>
</evidence>
<feature type="transmembrane region" description="Helical" evidence="7">
    <location>
        <begin position="183"/>
        <end position="209"/>
    </location>
</feature>
<feature type="transmembrane region" description="Helical" evidence="7">
    <location>
        <begin position="116"/>
        <end position="137"/>
    </location>
</feature>
<proteinExistence type="inferred from homology"/>
<evidence type="ECO:0000256" key="4">
    <source>
        <dbReference type="ARBA" id="ARBA00022692"/>
    </source>
</evidence>
<dbReference type="RefSeq" id="WP_072247627.1">
    <property type="nucleotide sequence ID" value="NZ_FBYC01000004.1"/>
</dbReference>
<dbReference type="Proteomes" id="UP000182045">
    <property type="component" value="Unassembled WGS sequence"/>
</dbReference>
<comment type="caution">
    <text evidence="9">The sequence shown here is derived from an EMBL/GenBank/DDBJ whole genome shotgun (WGS) entry which is preliminary data.</text>
</comment>
<name>A0A0P7WP31_9RHOB</name>
<evidence type="ECO:0000313" key="11">
    <source>
        <dbReference type="Proteomes" id="UP000182045"/>
    </source>
</evidence>
<sequence length="215" mass="22749">MLEIPFLISAFVTLFVVIDPIGTAPLFLALTQGMTAKQRRTVGLRACFIAALLLMAFAVAGEDFLNFIGISMPAFQIAGGLLLFLTALDMLFDRRSERRQNHADEGTGNLADDPSVFPLAMPLIAGPGAMATMVLLINDTGGTWEGTALISGVMLAVIALVLLAFLAAAPLERMLRRTGTMVLTRLFGLLLSALSVQFVLNGATALGILPSAVPM</sequence>
<comment type="subcellular location">
    <subcellularLocation>
        <location evidence="1 7">Cell membrane</location>
        <topology evidence="1 7">Multi-pass membrane protein</topology>
    </subcellularLocation>
</comment>
<evidence type="ECO:0000313" key="10">
    <source>
        <dbReference type="Proteomes" id="UP000050413"/>
    </source>
</evidence>
<dbReference type="STRING" id="1666912.Ga0058931_1966"/>
<evidence type="ECO:0000313" key="8">
    <source>
        <dbReference type="EMBL" id="CUX81766.1"/>
    </source>
</evidence>
<evidence type="ECO:0000256" key="3">
    <source>
        <dbReference type="ARBA" id="ARBA00022475"/>
    </source>
</evidence>
<keyword evidence="6 7" id="KW-0472">Membrane</keyword>
<dbReference type="Pfam" id="PF01914">
    <property type="entry name" value="MarC"/>
    <property type="match status" value="1"/>
</dbReference>
<feature type="transmembrane region" description="Helical" evidence="7">
    <location>
        <begin position="6"/>
        <end position="30"/>
    </location>
</feature>
<keyword evidence="5 7" id="KW-1133">Transmembrane helix</keyword>
<keyword evidence="3" id="KW-1003">Cell membrane</keyword>
<evidence type="ECO:0000256" key="5">
    <source>
        <dbReference type="ARBA" id="ARBA00022989"/>
    </source>
</evidence>
<evidence type="ECO:0000256" key="1">
    <source>
        <dbReference type="ARBA" id="ARBA00004651"/>
    </source>
</evidence>
<evidence type="ECO:0000256" key="6">
    <source>
        <dbReference type="ARBA" id="ARBA00023136"/>
    </source>
</evidence>
<evidence type="ECO:0000313" key="9">
    <source>
        <dbReference type="EMBL" id="KPP95752.1"/>
    </source>
</evidence>
<dbReference type="AlphaFoldDB" id="A0A0P7WP31"/>
<evidence type="ECO:0000256" key="2">
    <source>
        <dbReference type="ARBA" id="ARBA00009784"/>
    </source>
</evidence>
<feature type="transmembrane region" description="Helical" evidence="7">
    <location>
        <begin position="67"/>
        <end position="92"/>
    </location>
</feature>
<dbReference type="PANTHER" id="PTHR33508:SF1">
    <property type="entry name" value="UPF0056 MEMBRANE PROTEIN YHCE"/>
    <property type="match status" value="1"/>
</dbReference>
<reference evidence="8 11" key="2">
    <citation type="submission" date="2016-01" db="EMBL/GenBank/DDBJ databases">
        <authorList>
            <person name="Varghese N."/>
        </authorList>
    </citation>
    <scope>NUCLEOTIDE SEQUENCE [LARGE SCALE GENOMIC DNA]</scope>
    <source>
        <strain evidence="8 11">HL-91</strain>
    </source>
</reference>
<keyword evidence="11" id="KW-1185">Reference proteome</keyword>
<dbReference type="OrthoDB" id="21094at2"/>
<accession>A0A0P7WP31</accession>
<reference evidence="9 10" key="1">
    <citation type="submission" date="2015-09" db="EMBL/GenBank/DDBJ databases">
        <title>Identification and resolution of microdiversity through metagenomic sequencing of parallel consortia.</title>
        <authorList>
            <person name="Nelson W.C."/>
            <person name="Romine M.F."/>
            <person name="Lindemann S.R."/>
        </authorList>
    </citation>
    <scope>NUCLEOTIDE SEQUENCE [LARGE SCALE GENOMIC DNA]</scope>
    <source>
        <strain evidence="9">HL-91</strain>
    </source>
</reference>
<gene>
    <name evidence="8" type="ORF">Ga0058931_1966</name>
    <name evidence="9" type="ORF">HLUCCA05_03540</name>
</gene>
<dbReference type="EMBL" id="FBYC01000004">
    <property type="protein sequence ID" value="CUX81766.1"/>
    <property type="molecule type" value="Genomic_DNA"/>
</dbReference>
<organism evidence="9 10">
    <name type="scientific">Roseibaca calidilacus</name>
    <dbReference type="NCBI Taxonomy" id="1666912"/>
    <lineage>
        <taxon>Bacteria</taxon>
        <taxon>Pseudomonadati</taxon>
        <taxon>Pseudomonadota</taxon>
        <taxon>Alphaproteobacteria</taxon>
        <taxon>Rhodobacterales</taxon>
        <taxon>Paracoccaceae</taxon>
        <taxon>Roseinatronobacter</taxon>
    </lineage>
</organism>